<dbReference type="PANTHER" id="PTHR34379:SF19">
    <property type="entry name" value="OS10G0485900 PROTEIN"/>
    <property type="match status" value="1"/>
</dbReference>
<evidence type="ECO:0000313" key="4">
    <source>
        <dbReference type="Proteomes" id="UP000823388"/>
    </source>
</evidence>
<feature type="transmembrane region" description="Helical" evidence="2">
    <location>
        <begin position="212"/>
        <end position="236"/>
    </location>
</feature>
<proteinExistence type="predicted"/>
<feature type="region of interest" description="Disordered" evidence="1">
    <location>
        <begin position="115"/>
        <end position="207"/>
    </location>
</feature>
<name>A0A8T0NJH3_PANVG</name>
<evidence type="ECO:0000256" key="2">
    <source>
        <dbReference type="SAM" id="Phobius"/>
    </source>
</evidence>
<organism evidence="3 4">
    <name type="scientific">Panicum virgatum</name>
    <name type="common">Blackwell switchgrass</name>
    <dbReference type="NCBI Taxonomy" id="38727"/>
    <lineage>
        <taxon>Eukaryota</taxon>
        <taxon>Viridiplantae</taxon>
        <taxon>Streptophyta</taxon>
        <taxon>Embryophyta</taxon>
        <taxon>Tracheophyta</taxon>
        <taxon>Spermatophyta</taxon>
        <taxon>Magnoliopsida</taxon>
        <taxon>Liliopsida</taxon>
        <taxon>Poales</taxon>
        <taxon>Poaceae</taxon>
        <taxon>PACMAD clade</taxon>
        <taxon>Panicoideae</taxon>
        <taxon>Panicodae</taxon>
        <taxon>Paniceae</taxon>
        <taxon>Panicinae</taxon>
        <taxon>Panicum</taxon>
        <taxon>Panicum sect. Hiantes</taxon>
    </lineage>
</organism>
<gene>
    <name evidence="3" type="ORF">PVAP13_9KG159000</name>
</gene>
<feature type="compositionally biased region" description="Basic and acidic residues" evidence="1">
    <location>
        <begin position="130"/>
        <end position="144"/>
    </location>
</feature>
<accession>A0A8T0NJH3</accession>
<feature type="region of interest" description="Disordered" evidence="1">
    <location>
        <begin position="53"/>
        <end position="97"/>
    </location>
</feature>
<evidence type="ECO:0000313" key="3">
    <source>
        <dbReference type="EMBL" id="KAG2548292.1"/>
    </source>
</evidence>
<sequence length="302" mass="31658">MMAPAAAAEEEDVALAAASVASGRRRRGQRKLAAGWGAVFCFGFGSRRRERGEEALADEGTMPPPEGWVRRRKRNVSVDGDPVPGTSGSDAMRRGAGDSESRCCFLFVAPARAPGRRKHNALDSGSSSSTHDEQRQLEHTEQRPPPRPPSEAPAAPSSRTQATVGSRSRRAERPRGAPAEPRARARTGPRPSDSGGSGKGEEAPARGPCAKAVSAGVGAFGPVVGLSVVAAVSMAGLLGGRVWAVACACAWLAALSRLLRRREARAAGSDGGEEAVANVDSKEYKKLVVLRGLLDRDRGQRP</sequence>
<keyword evidence="2" id="KW-0472">Membrane</keyword>
<dbReference type="PANTHER" id="PTHR34379">
    <property type="entry name" value="OS07G0553800 PROTEIN"/>
    <property type="match status" value="1"/>
</dbReference>
<comment type="caution">
    <text evidence="3">The sequence shown here is derived from an EMBL/GenBank/DDBJ whole genome shotgun (WGS) entry which is preliminary data.</text>
</comment>
<dbReference type="InterPro" id="IPR040411">
    <property type="entry name" value="At5g23160-like"/>
</dbReference>
<reference evidence="3" key="1">
    <citation type="submission" date="2020-05" db="EMBL/GenBank/DDBJ databases">
        <title>WGS assembly of Panicum virgatum.</title>
        <authorList>
            <person name="Lovell J.T."/>
            <person name="Jenkins J."/>
            <person name="Shu S."/>
            <person name="Juenger T.E."/>
            <person name="Schmutz J."/>
        </authorList>
    </citation>
    <scope>NUCLEOTIDE SEQUENCE</scope>
    <source>
        <strain evidence="3">AP13</strain>
    </source>
</reference>
<feature type="compositionally biased region" description="Low complexity" evidence="1">
    <location>
        <begin position="176"/>
        <end position="192"/>
    </location>
</feature>
<keyword evidence="4" id="KW-1185">Reference proteome</keyword>
<feature type="transmembrane region" description="Helical" evidence="2">
    <location>
        <begin position="242"/>
        <end position="259"/>
    </location>
</feature>
<keyword evidence="2" id="KW-1133">Transmembrane helix</keyword>
<protein>
    <submittedName>
        <fullName evidence="3">Uncharacterized protein</fullName>
    </submittedName>
</protein>
<evidence type="ECO:0000256" key="1">
    <source>
        <dbReference type="SAM" id="MobiDB-lite"/>
    </source>
</evidence>
<keyword evidence="2" id="KW-0812">Transmembrane</keyword>
<dbReference type="Proteomes" id="UP000823388">
    <property type="component" value="Chromosome 9K"/>
</dbReference>
<dbReference type="EMBL" id="CM029053">
    <property type="protein sequence ID" value="KAG2548292.1"/>
    <property type="molecule type" value="Genomic_DNA"/>
</dbReference>
<dbReference type="AlphaFoldDB" id="A0A8T0NJH3"/>